<dbReference type="EMBL" id="SBJO01000055">
    <property type="protein sequence ID" value="KAF9763765.1"/>
    <property type="molecule type" value="Genomic_DNA"/>
</dbReference>
<evidence type="ECO:0000313" key="4">
    <source>
        <dbReference type="Proteomes" id="UP000740883"/>
    </source>
</evidence>
<name>A0A9P6KZJ4_9MICR</name>
<keyword evidence="4" id="KW-1185">Reference proteome</keyword>
<keyword evidence="1" id="KW-0472">Membrane</keyword>
<organism evidence="3 4">
    <name type="scientific">Nosema granulosis</name>
    <dbReference type="NCBI Taxonomy" id="83296"/>
    <lineage>
        <taxon>Eukaryota</taxon>
        <taxon>Fungi</taxon>
        <taxon>Fungi incertae sedis</taxon>
        <taxon>Microsporidia</taxon>
        <taxon>Nosematidae</taxon>
        <taxon>Nosema</taxon>
    </lineage>
</organism>
<dbReference type="OrthoDB" id="2193149at2759"/>
<keyword evidence="1" id="KW-1133">Transmembrane helix</keyword>
<evidence type="ECO:0000256" key="1">
    <source>
        <dbReference type="SAM" id="Phobius"/>
    </source>
</evidence>
<proteinExistence type="predicted"/>
<accession>A0A9P6KZJ4</accession>
<dbReference type="Proteomes" id="UP000740883">
    <property type="component" value="Unassembled WGS sequence"/>
</dbReference>
<evidence type="ECO:0000313" key="3">
    <source>
        <dbReference type="EMBL" id="KAF9763765.1"/>
    </source>
</evidence>
<sequence length="299" mass="35024">MENLKFTDVIKSYEEKDSEVNYKVVEKPSEERAVIKNDVKRTTFLSVNEKDKDKVKYLRSLLCDIVESIPVNYVQGMSEVSSVFVVYYFSEEYDRFSIRILEGSSKDDDESTEAKSFSVEKKQEYEAFKESVDEKIQNCRVVLTNVFNRKFVPLVEDNFKLYKANVEVFIQMMKKRNVNIEETNAYMFMGSVFTFFFRDVTTIEDAYKMFEIVLSCPLSTLFLLSVIYYDKISKKEQIEYVDDNLYQSVILLEKEFVETRENLKAKKNSFFSKNAILIGGAIGFVVAVALYRMNKRDPQ</sequence>
<dbReference type="Gene3D" id="1.10.8.270">
    <property type="entry name" value="putative rabgap domain of human tbc1 domain family member 14 like domains"/>
    <property type="match status" value="1"/>
</dbReference>
<comment type="caution">
    <text evidence="3">The sequence shown here is derived from an EMBL/GenBank/DDBJ whole genome shotgun (WGS) entry which is preliminary data.</text>
</comment>
<keyword evidence="1" id="KW-0812">Transmembrane</keyword>
<evidence type="ECO:0000259" key="2">
    <source>
        <dbReference type="Pfam" id="PF00566"/>
    </source>
</evidence>
<gene>
    <name evidence="3" type="ORF">NGRA_1063</name>
</gene>
<protein>
    <recommendedName>
        <fullName evidence="2">Rab-GAP TBC domain-containing protein</fullName>
    </recommendedName>
</protein>
<dbReference type="InterPro" id="IPR000195">
    <property type="entry name" value="Rab-GAP-TBC_dom"/>
</dbReference>
<feature type="transmembrane region" description="Helical" evidence="1">
    <location>
        <begin position="274"/>
        <end position="293"/>
    </location>
</feature>
<feature type="transmembrane region" description="Helical" evidence="1">
    <location>
        <begin position="209"/>
        <end position="229"/>
    </location>
</feature>
<reference evidence="3 4" key="1">
    <citation type="journal article" date="2020" name="Genome Biol. Evol.">
        <title>Comparative genomics of strictly vertically transmitted, feminizing microsporidia endosymbionts of amphipod crustaceans.</title>
        <authorList>
            <person name="Cormier A."/>
            <person name="Chebbi M.A."/>
            <person name="Giraud I."/>
            <person name="Wattier R."/>
            <person name="Teixeira M."/>
            <person name="Gilbert C."/>
            <person name="Rigaud T."/>
            <person name="Cordaux R."/>
        </authorList>
    </citation>
    <scope>NUCLEOTIDE SEQUENCE [LARGE SCALE GENOMIC DNA]</scope>
    <source>
        <strain evidence="3 4">Ou3-Ou53</strain>
    </source>
</reference>
<dbReference type="Pfam" id="PF00566">
    <property type="entry name" value="RabGAP-TBC"/>
    <property type="match status" value="1"/>
</dbReference>
<feature type="transmembrane region" description="Helical" evidence="1">
    <location>
        <begin position="178"/>
        <end position="197"/>
    </location>
</feature>
<dbReference type="InterPro" id="IPR035969">
    <property type="entry name" value="Rab-GAP_TBC_sf"/>
</dbReference>
<feature type="domain" description="Rab-GAP TBC" evidence="2">
    <location>
        <begin position="12"/>
        <end position="96"/>
    </location>
</feature>
<dbReference type="AlphaFoldDB" id="A0A9P6KZJ4"/>
<dbReference type="SUPFAM" id="SSF47923">
    <property type="entry name" value="Ypt/Rab-GAP domain of gyp1p"/>
    <property type="match status" value="1"/>
</dbReference>